<feature type="transmembrane region" description="Helical" evidence="11">
    <location>
        <begin position="347"/>
        <end position="369"/>
    </location>
</feature>
<dbReference type="SUPFAM" id="SSF111418">
    <property type="entry name" value="Hormone receptor domain"/>
    <property type="match status" value="1"/>
</dbReference>
<keyword evidence="6" id="KW-0297">G-protein coupled receptor</keyword>
<evidence type="ECO:0000256" key="4">
    <source>
        <dbReference type="ARBA" id="ARBA00022692"/>
    </source>
</evidence>
<feature type="transmembrane region" description="Helical" evidence="11">
    <location>
        <begin position="147"/>
        <end position="169"/>
    </location>
</feature>
<dbReference type="Gene3D" id="4.10.1240.10">
    <property type="entry name" value="GPCR, family 2, extracellular hormone receptor domain"/>
    <property type="match status" value="1"/>
</dbReference>
<organism evidence="14 15">
    <name type="scientific">Ridgeia piscesae</name>
    <name type="common">Tubeworm</name>
    <dbReference type="NCBI Taxonomy" id="27915"/>
    <lineage>
        <taxon>Eukaryota</taxon>
        <taxon>Metazoa</taxon>
        <taxon>Spiralia</taxon>
        <taxon>Lophotrochozoa</taxon>
        <taxon>Annelida</taxon>
        <taxon>Polychaeta</taxon>
        <taxon>Sedentaria</taxon>
        <taxon>Canalipalpata</taxon>
        <taxon>Sabellida</taxon>
        <taxon>Siboglinidae</taxon>
        <taxon>Ridgeia</taxon>
    </lineage>
</organism>
<keyword evidence="8" id="KW-0675">Receptor</keyword>
<dbReference type="PROSITE" id="PS00649">
    <property type="entry name" value="G_PROTEIN_RECEP_F2_1"/>
    <property type="match status" value="1"/>
</dbReference>
<dbReference type="GO" id="GO:0007166">
    <property type="term" value="P:cell surface receptor signaling pathway"/>
    <property type="evidence" value="ECO:0007669"/>
    <property type="project" value="InterPro"/>
</dbReference>
<feature type="domain" description="G-protein coupled receptors family 2 profile 1" evidence="12">
    <location>
        <begin position="12"/>
        <end position="92"/>
    </location>
</feature>
<dbReference type="SMART" id="SM00008">
    <property type="entry name" value="HormR"/>
    <property type="match status" value="1"/>
</dbReference>
<dbReference type="PROSITE" id="PS50227">
    <property type="entry name" value="G_PROTEIN_RECEP_F2_3"/>
    <property type="match status" value="1"/>
</dbReference>
<evidence type="ECO:0000256" key="6">
    <source>
        <dbReference type="ARBA" id="ARBA00023040"/>
    </source>
</evidence>
<keyword evidence="4 11" id="KW-0812">Transmembrane</keyword>
<name>A0AAD9KPF9_RIDPI</name>
<feature type="transmembrane region" description="Helical" evidence="11">
    <location>
        <begin position="215"/>
        <end position="236"/>
    </location>
</feature>
<dbReference type="Gene3D" id="1.20.1070.10">
    <property type="entry name" value="Rhodopsin 7-helix transmembrane proteins"/>
    <property type="match status" value="1"/>
</dbReference>
<evidence type="ECO:0000256" key="3">
    <source>
        <dbReference type="ARBA" id="ARBA00022475"/>
    </source>
</evidence>
<keyword evidence="5 11" id="KW-1133">Transmembrane helix</keyword>
<dbReference type="CDD" id="cd15260">
    <property type="entry name" value="7tmB1_NPR_B4_insect-like"/>
    <property type="match status" value="1"/>
</dbReference>
<feature type="domain" description="G-protein coupled receptors family 2 profile 2" evidence="13">
    <location>
        <begin position="104"/>
        <end position="370"/>
    </location>
</feature>
<dbReference type="InterPro" id="IPR050332">
    <property type="entry name" value="GPCR_2"/>
</dbReference>
<gene>
    <name evidence="14" type="ORF">NP493_741g01026</name>
</gene>
<feature type="transmembrane region" description="Helical" evidence="11">
    <location>
        <begin position="256"/>
        <end position="281"/>
    </location>
</feature>
<keyword evidence="3" id="KW-1003">Cell membrane</keyword>
<dbReference type="InterPro" id="IPR000832">
    <property type="entry name" value="GPCR_2_secretin-like"/>
</dbReference>
<dbReference type="PROSITE" id="PS50261">
    <property type="entry name" value="G_PROTEIN_RECEP_F2_4"/>
    <property type="match status" value="1"/>
</dbReference>
<dbReference type="Pfam" id="PF00002">
    <property type="entry name" value="7tm_2"/>
    <property type="match status" value="1"/>
</dbReference>
<evidence type="ECO:0000259" key="13">
    <source>
        <dbReference type="PROSITE" id="PS50261"/>
    </source>
</evidence>
<dbReference type="EMBL" id="JAODUO010000740">
    <property type="protein sequence ID" value="KAK2175263.1"/>
    <property type="molecule type" value="Genomic_DNA"/>
</dbReference>
<dbReference type="PROSITE" id="PS00650">
    <property type="entry name" value="G_PROTEIN_RECEP_F2_2"/>
    <property type="match status" value="1"/>
</dbReference>
<dbReference type="GO" id="GO:0008528">
    <property type="term" value="F:G protein-coupled peptide receptor activity"/>
    <property type="evidence" value="ECO:0007669"/>
    <property type="project" value="TreeGrafter"/>
</dbReference>
<dbReference type="SUPFAM" id="SSF81321">
    <property type="entry name" value="Family A G protein-coupled receptor-like"/>
    <property type="match status" value="1"/>
</dbReference>
<evidence type="ECO:0000256" key="5">
    <source>
        <dbReference type="ARBA" id="ARBA00022989"/>
    </source>
</evidence>
<keyword evidence="7 11" id="KW-0472">Membrane</keyword>
<accession>A0AAD9KPF9</accession>
<keyword evidence="15" id="KW-1185">Reference proteome</keyword>
<dbReference type="Proteomes" id="UP001209878">
    <property type="component" value="Unassembled WGS sequence"/>
</dbReference>
<evidence type="ECO:0000256" key="1">
    <source>
        <dbReference type="ARBA" id="ARBA00004651"/>
    </source>
</evidence>
<proteinExistence type="inferred from homology"/>
<dbReference type="Pfam" id="PF02793">
    <property type="entry name" value="HRM"/>
    <property type="match status" value="1"/>
</dbReference>
<evidence type="ECO:0008006" key="16">
    <source>
        <dbReference type="Google" id="ProtNLM"/>
    </source>
</evidence>
<dbReference type="InterPro" id="IPR017983">
    <property type="entry name" value="GPCR_2_secretin-like_CS"/>
</dbReference>
<evidence type="ECO:0000256" key="11">
    <source>
        <dbReference type="SAM" id="Phobius"/>
    </source>
</evidence>
<evidence type="ECO:0000256" key="7">
    <source>
        <dbReference type="ARBA" id="ARBA00023136"/>
    </source>
</evidence>
<evidence type="ECO:0000313" key="15">
    <source>
        <dbReference type="Proteomes" id="UP001209878"/>
    </source>
</evidence>
<protein>
    <recommendedName>
        <fullName evidence="16">Calcitonin receptor</fullName>
    </recommendedName>
</protein>
<dbReference type="PANTHER" id="PTHR45620:SF42">
    <property type="entry name" value="G-PROTEIN COUPLED RECEPTOR SEB-2"/>
    <property type="match status" value="1"/>
</dbReference>
<evidence type="ECO:0000259" key="12">
    <source>
        <dbReference type="PROSITE" id="PS50227"/>
    </source>
</evidence>
<evidence type="ECO:0000256" key="10">
    <source>
        <dbReference type="ARBA" id="ARBA00023224"/>
    </source>
</evidence>
<evidence type="ECO:0000256" key="9">
    <source>
        <dbReference type="ARBA" id="ARBA00023180"/>
    </source>
</evidence>
<evidence type="ECO:0000256" key="8">
    <source>
        <dbReference type="ARBA" id="ARBA00023170"/>
    </source>
</evidence>
<keyword evidence="10" id="KW-0807">Transducer</keyword>
<sequence length="458" mass="52342">MDNAKLEERARACRQTIMHTAYPDDGRRYCNATWDGWGCWNYTLAGSRAYLKCPEYIPGFDPTLTGYRDCKHDATWWTLPNTTRTWSNYTTCVNLGDLEKDKRIVHIFLAGYTISIVFLVISLLVFVCFRQLKCDRIRIHKNLFLSYILNGIVWIMYYSLAALNAGVLANNPIWCQAIHVVTQYFVSCNFFWMFCEGLYLHTVVVVAFTSGKSLYVYCCAIGWGIPVLITIVYTSIRANSANERQRCWLEMSDLQWVVFGPILVTIFVNLLFLCNIVRVLVTKLRAVNSPDTNKTLTLCGPYDVCIRHPSPSRTAARATLILVPLLGLQYIIFPFRPAKGTTLEEVYLIASALVTSFQGMFVALIFCFFNGEVISLVKRKWGQHRAMKGKSTARTTMYTQSVSIVDHTSVQRPKSPRLYDNRKSHKPIFKAISLNLKNNNKKNNGRDSVDYETAQSFL</sequence>
<comment type="subcellular location">
    <subcellularLocation>
        <location evidence="1">Cell membrane</location>
        <topology evidence="1">Multi-pass membrane protein</topology>
    </subcellularLocation>
</comment>
<dbReference type="PANTHER" id="PTHR45620">
    <property type="entry name" value="PDF RECEPTOR-LIKE PROTEIN-RELATED"/>
    <property type="match status" value="1"/>
</dbReference>
<comment type="caution">
    <text evidence="14">The sequence shown here is derived from an EMBL/GenBank/DDBJ whole genome shotgun (WGS) entry which is preliminary data.</text>
</comment>
<dbReference type="GO" id="GO:0005886">
    <property type="term" value="C:plasma membrane"/>
    <property type="evidence" value="ECO:0007669"/>
    <property type="project" value="UniProtKB-SubCell"/>
</dbReference>
<comment type="similarity">
    <text evidence="2">Belongs to the G-protein coupled receptor 2 family.</text>
</comment>
<feature type="transmembrane region" description="Helical" evidence="11">
    <location>
        <begin position="104"/>
        <end position="127"/>
    </location>
</feature>
<feature type="transmembrane region" description="Helical" evidence="11">
    <location>
        <begin position="189"/>
        <end position="208"/>
    </location>
</feature>
<evidence type="ECO:0000313" key="14">
    <source>
        <dbReference type="EMBL" id="KAK2175263.1"/>
    </source>
</evidence>
<evidence type="ECO:0000256" key="2">
    <source>
        <dbReference type="ARBA" id="ARBA00005314"/>
    </source>
</evidence>
<dbReference type="InterPro" id="IPR001879">
    <property type="entry name" value="GPCR_2_extracellular_dom"/>
</dbReference>
<dbReference type="PRINTS" id="PR00249">
    <property type="entry name" value="GPCRSECRETIN"/>
</dbReference>
<reference evidence="14" key="1">
    <citation type="journal article" date="2023" name="Mol. Biol. Evol.">
        <title>Third-Generation Sequencing Reveals the Adaptive Role of the Epigenome in Three Deep-Sea Polychaetes.</title>
        <authorList>
            <person name="Perez M."/>
            <person name="Aroh O."/>
            <person name="Sun Y."/>
            <person name="Lan Y."/>
            <person name="Juniper S.K."/>
            <person name="Young C.R."/>
            <person name="Angers B."/>
            <person name="Qian P.Y."/>
        </authorList>
    </citation>
    <scope>NUCLEOTIDE SEQUENCE</scope>
    <source>
        <strain evidence="14">R07B-5</strain>
    </source>
</reference>
<dbReference type="InterPro" id="IPR036445">
    <property type="entry name" value="GPCR_2_extracell_dom_sf"/>
</dbReference>
<dbReference type="InterPro" id="IPR017981">
    <property type="entry name" value="GPCR_2-like_7TM"/>
</dbReference>
<dbReference type="GO" id="GO:0007188">
    <property type="term" value="P:adenylate cyclase-modulating G protein-coupled receptor signaling pathway"/>
    <property type="evidence" value="ECO:0007669"/>
    <property type="project" value="TreeGrafter"/>
</dbReference>
<keyword evidence="9" id="KW-0325">Glycoprotein</keyword>
<dbReference type="AlphaFoldDB" id="A0AAD9KPF9"/>
<feature type="transmembrane region" description="Helical" evidence="11">
    <location>
        <begin position="315"/>
        <end position="335"/>
    </location>
</feature>